<dbReference type="SUPFAM" id="SSF56672">
    <property type="entry name" value="DNA/RNA polymerases"/>
    <property type="match status" value="1"/>
</dbReference>
<protein>
    <submittedName>
        <fullName evidence="11">Polyprotein</fullName>
    </submittedName>
</protein>
<organism evidence="11">
    <name type="scientific">Soybean leaf rugose mosaic virus</name>
    <dbReference type="NCBI Taxonomy" id="763999"/>
    <lineage>
        <taxon>Viruses</taxon>
        <taxon>Riboviria</taxon>
        <taxon>Orthornavirae</taxon>
        <taxon>Pisuviricota</taxon>
        <taxon>Stelpaviricetes</taxon>
        <taxon>Patatavirales</taxon>
        <taxon>Potyviridae</taxon>
    </lineage>
</organism>
<keyword evidence="3" id="KW-0167">Capsid protein</keyword>
<evidence type="ECO:0000256" key="7">
    <source>
        <dbReference type="ARBA" id="ARBA00022844"/>
    </source>
</evidence>
<evidence type="ECO:0000256" key="9">
    <source>
        <dbReference type="SAM" id="MobiDB-lite"/>
    </source>
</evidence>
<comment type="subcellular location">
    <subcellularLocation>
        <location evidence="1">Virion</location>
    </subcellularLocation>
</comment>
<dbReference type="PROSITE" id="PS50507">
    <property type="entry name" value="RDRP_SSRNA_POS"/>
    <property type="match status" value="1"/>
</dbReference>
<dbReference type="Pfam" id="PF00767">
    <property type="entry name" value="Poty_coat"/>
    <property type="match status" value="1"/>
</dbReference>
<dbReference type="Pfam" id="PF00680">
    <property type="entry name" value="RdRP_1"/>
    <property type="match status" value="1"/>
</dbReference>
<keyword evidence="6" id="KW-0547">Nucleotide-binding</keyword>
<evidence type="ECO:0000256" key="3">
    <source>
        <dbReference type="ARBA" id="ARBA00022561"/>
    </source>
</evidence>
<keyword evidence="5" id="KW-0548">Nucleotidyltransferase</keyword>
<keyword evidence="8" id="KW-0693">Viral RNA replication</keyword>
<evidence type="ECO:0000256" key="6">
    <source>
        <dbReference type="ARBA" id="ARBA00022741"/>
    </source>
</evidence>
<evidence type="ECO:0000259" key="10">
    <source>
        <dbReference type="PROSITE" id="PS50507"/>
    </source>
</evidence>
<proteinExistence type="predicted"/>
<dbReference type="GO" id="GO:0039694">
    <property type="term" value="P:viral RNA genome replication"/>
    <property type="evidence" value="ECO:0007669"/>
    <property type="project" value="InterPro"/>
</dbReference>
<feature type="region of interest" description="Disordered" evidence="9">
    <location>
        <begin position="191"/>
        <end position="216"/>
    </location>
</feature>
<evidence type="ECO:0000256" key="2">
    <source>
        <dbReference type="ARBA" id="ARBA00022484"/>
    </source>
</evidence>
<dbReference type="Gene3D" id="3.30.70.270">
    <property type="match status" value="1"/>
</dbReference>
<dbReference type="GO" id="GO:0019028">
    <property type="term" value="C:viral capsid"/>
    <property type="evidence" value="ECO:0007669"/>
    <property type="project" value="UniProtKB-KW"/>
</dbReference>
<keyword evidence="4" id="KW-0808">Transferase</keyword>
<evidence type="ECO:0000313" key="11">
    <source>
        <dbReference type="EMBL" id="BAJ25853.1"/>
    </source>
</evidence>
<dbReference type="GO" id="GO:0000166">
    <property type="term" value="F:nucleotide binding"/>
    <property type="evidence" value="ECO:0007669"/>
    <property type="project" value="UniProtKB-KW"/>
</dbReference>
<reference evidence="11" key="1">
    <citation type="journal article" date="2010" name="J. Gen. Plant Pathol.">
        <title>Soybean leaf rugose mosaic virus, a new soilborne virus in the family Potyviridae, isolated from soybean in Japan.</title>
        <authorList>
            <person name="Kuroda T."/>
            <person name="Nabata K."/>
            <person name="Hori T."/>
            <person name="Ishikawa K."/>
            <person name="Natsuaki T."/>
        </authorList>
    </citation>
    <scope>NUCLEOTIDE SEQUENCE</scope>
    <source>
        <strain evidence="11">NSV-9</strain>
    </source>
</reference>
<dbReference type="InterPro" id="IPR001592">
    <property type="entry name" value="Poty_coat"/>
</dbReference>
<evidence type="ECO:0000256" key="5">
    <source>
        <dbReference type="ARBA" id="ARBA00022695"/>
    </source>
</evidence>
<dbReference type="GO" id="GO:0003723">
    <property type="term" value="F:RNA binding"/>
    <property type="evidence" value="ECO:0007669"/>
    <property type="project" value="InterPro"/>
</dbReference>
<dbReference type="GO" id="GO:0005198">
    <property type="term" value="F:structural molecule activity"/>
    <property type="evidence" value="ECO:0007669"/>
    <property type="project" value="InterPro"/>
</dbReference>
<feature type="non-terminal residue" evidence="11">
    <location>
        <position position="1"/>
    </location>
</feature>
<accession>E3WCR0</accession>
<sequence length="437" mass="49091">STVVDNTLVLMLSFYYSYARKTGDNTFTHLHDNFRFFCNGDDNKFSISPSFHEKYGGDFSQQLAELGLKYEFDDLTPDICENPYMSLTMVKTKQGIGFSLALERIVAILQWGKKNGVLHAYQSGIAALVESYNTPQLFIAIYTYMLWLVHEYHHQIEQLMELTGTCTQLPTIKEISDLHYSTADVFRLQSGSSKNKDPTATRMNDDVEDIPRSSRTTDGPQWNLAVLKKPAVLANVHIPLSIIQSIPKAVLTQSNNVAAADEVAKWKDAVKDELGITDEDQWASLLATFLIWCAHNGTSENADETAKLAIGTGLNSTQYVEVKPFIRHAKHHCKTLRRLARYYSDTMFAITTECRMAPRWGINQGITTYPELYAGFDFFVPNEHVPKSVRDILAQAKASALGTGTRSSMVTSTKSNLISTRNVRKNDYDGHDDLVSQ</sequence>
<dbReference type="InterPro" id="IPR043128">
    <property type="entry name" value="Rev_trsase/Diguanyl_cyclase"/>
</dbReference>
<keyword evidence="7" id="KW-0946">Virion</keyword>
<evidence type="ECO:0000256" key="4">
    <source>
        <dbReference type="ARBA" id="ARBA00022679"/>
    </source>
</evidence>
<dbReference type="InterPro" id="IPR001205">
    <property type="entry name" value="RNA-dir_pol_C"/>
</dbReference>
<feature type="domain" description="RdRp catalytic" evidence="10">
    <location>
        <begin position="1"/>
        <end position="55"/>
    </location>
</feature>
<evidence type="ECO:0000256" key="8">
    <source>
        <dbReference type="ARBA" id="ARBA00022953"/>
    </source>
</evidence>
<dbReference type="GO" id="GO:0003968">
    <property type="term" value="F:RNA-directed RNA polymerase activity"/>
    <property type="evidence" value="ECO:0007669"/>
    <property type="project" value="UniProtKB-KW"/>
</dbReference>
<dbReference type="InterPro" id="IPR043502">
    <property type="entry name" value="DNA/RNA_pol_sf"/>
</dbReference>
<dbReference type="GO" id="GO:0006351">
    <property type="term" value="P:DNA-templated transcription"/>
    <property type="evidence" value="ECO:0007669"/>
    <property type="project" value="InterPro"/>
</dbReference>
<evidence type="ECO:0000256" key="1">
    <source>
        <dbReference type="ARBA" id="ARBA00004328"/>
    </source>
</evidence>
<dbReference type="InterPro" id="IPR007094">
    <property type="entry name" value="RNA-dir_pol_PSvirus"/>
</dbReference>
<name>E3WCR0_9POTY</name>
<keyword evidence="2" id="KW-0696">RNA-directed RNA polymerase</keyword>
<feature type="compositionally biased region" description="Basic and acidic residues" evidence="9">
    <location>
        <begin position="194"/>
        <end position="212"/>
    </location>
</feature>
<dbReference type="EMBL" id="AB560671">
    <property type="protein sequence ID" value="BAJ25853.1"/>
    <property type="molecule type" value="Genomic_RNA"/>
</dbReference>